<proteinExistence type="predicted"/>
<accession>A0A371D0D8</accession>
<gene>
    <name evidence="2" type="ORF">OH76DRAFT_903836</name>
</gene>
<feature type="region of interest" description="Disordered" evidence="1">
    <location>
        <begin position="217"/>
        <end position="240"/>
    </location>
</feature>
<keyword evidence="3" id="KW-1185">Reference proteome</keyword>
<evidence type="ECO:0000313" key="2">
    <source>
        <dbReference type="EMBL" id="RDX46008.1"/>
    </source>
</evidence>
<dbReference type="AlphaFoldDB" id="A0A371D0D8"/>
<sequence length="240" mass="26640">MGAVMNIGCLARRAKDRLHEGATRQLGVHVSHFNRSDSDACQIHVRAYNLARFPTADQEAGAFNNIIMVSIRSHGDYRGVLAWVRVKHTREADRGYAGTLSHSEERARSAKADPHTWSLSSFSKVQSSRSVIPTNQGETDGRLKALGWAGWFTAFIASPPRPVGVGSAMVHGGRDGRKSNGMYSHRGVFWLRDDHVCHRLPQVSTLITISSNFGTRPGHRAALARDRKRPVWQTSDMDMQ</sequence>
<name>A0A371D0D8_9APHY</name>
<protein>
    <submittedName>
        <fullName evidence="2">Uncharacterized protein</fullName>
    </submittedName>
</protein>
<organism evidence="2 3">
    <name type="scientific">Lentinus brumalis</name>
    <dbReference type="NCBI Taxonomy" id="2498619"/>
    <lineage>
        <taxon>Eukaryota</taxon>
        <taxon>Fungi</taxon>
        <taxon>Dikarya</taxon>
        <taxon>Basidiomycota</taxon>
        <taxon>Agaricomycotina</taxon>
        <taxon>Agaricomycetes</taxon>
        <taxon>Polyporales</taxon>
        <taxon>Polyporaceae</taxon>
        <taxon>Lentinus</taxon>
    </lineage>
</organism>
<evidence type="ECO:0000313" key="3">
    <source>
        <dbReference type="Proteomes" id="UP000256964"/>
    </source>
</evidence>
<evidence type="ECO:0000256" key="1">
    <source>
        <dbReference type="SAM" id="MobiDB-lite"/>
    </source>
</evidence>
<dbReference type="Proteomes" id="UP000256964">
    <property type="component" value="Unassembled WGS sequence"/>
</dbReference>
<dbReference type="EMBL" id="KZ857431">
    <property type="protein sequence ID" value="RDX46008.1"/>
    <property type="molecule type" value="Genomic_DNA"/>
</dbReference>
<reference evidence="2 3" key="1">
    <citation type="journal article" date="2018" name="Biotechnol. Biofuels">
        <title>Integrative visual omics of the white-rot fungus Polyporus brumalis exposes the biotechnological potential of its oxidative enzymes for delignifying raw plant biomass.</title>
        <authorList>
            <person name="Miyauchi S."/>
            <person name="Rancon A."/>
            <person name="Drula E."/>
            <person name="Hage H."/>
            <person name="Chaduli D."/>
            <person name="Favel A."/>
            <person name="Grisel S."/>
            <person name="Henrissat B."/>
            <person name="Herpoel-Gimbert I."/>
            <person name="Ruiz-Duenas F.J."/>
            <person name="Chevret D."/>
            <person name="Hainaut M."/>
            <person name="Lin J."/>
            <person name="Wang M."/>
            <person name="Pangilinan J."/>
            <person name="Lipzen A."/>
            <person name="Lesage-Meessen L."/>
            <person name="Navarro D."/>
            <person name="Riley R."/>
            <person name="Grigoriev I.V."/>
            <person name="Zhou S."/>
            <person name="Raouche S."/>
            <person name="Rosso M.N."/>
        </authorList>
    </citation>
    <scope>NUCLEOTIDE SEQUENCE [LARGE SCALE GENOMIC DNA]</scope>
    <source>
        <strain evidence="2 3">BRFM 1820</strain>
    </source>
</reference>